<dbReference type="OrthoDB" id="9804940at2"/>
<reference evidence="3 4" key="1">
    <citation type="submission" date="2019-07" db="EMBL/GenBank/DDBJ databases">
        <title>Genomic Encyclopedia of Type Strains, Phase I: the one thousand microbial genomes (KMG-I) project.</title>
        <authorList>
            <person name="Kyrpides N."/>
        </authorList>
    </citation>
    <scope>NUCLEOTIDE SEQUENCE [LARGE SCALE GENOMIC DNA]</scope>
    <source>
        <strain evidence="3 4">DSM 16647</strain>
    </source>
</reference>
<accession>A0A5S5AMQ1</accession>
<dbReference type="InterPro" id="IPR006384">
    <property type="entry name" value="HAD_hydro_PyrdxlP_Pase-like"/>
</dbReference>
<evidence type="ECO:0000313" key="4">
    <source>
        <dbReference type="Proteomes" id="UP000322294"/>
    </source>
</evidence>
<organism evidence="3 4">
    <name type="scientific">Thermosediminibacter litoriperuensis</name>
    <dbReference type="NCBI Taxonomy" id="291989"/>
    <lineage>
        <taxon>Bacteria</taxon>
        <taxon>Bacillati</taxon>
        <taxon>Bacillota</taxon>
        <taxon>Clostridia</taxon>
        <taxon>Thermosediminibacterales</taxon>
        <taxon>Thermosediminibacteraceae</taxon>
        <taxon>Thermosediminibacter</taxon>
    </lineage>
</organism>
<comment type="caution">
    <text evidence="3">The sequence shown here is derived from an EMBL/GenBank/DDBJ whole genome shotgun (WGS) entry which is preliminary data.</text>
</comment>
<dbReference type="PANTHER" id="PTHR43344:SF21">
    <property type="entry name" value="POLYOL PHOSPHATE PHOSPHATASE PYP1"/>
    <property type="match status" value="1"/>
</dbReference>
<evidence type="ECO:0000256" key="1">
    <source>
        <dbReference type="ARBA" id="ARBA00009184"/>
    </source>
</evidence>
<dbReference type="GO" id="GO:0036424">
    <property type="term" value="F:L-phosphoserine phosphatase activity"/>
    <property type="evidence" value="ECO:0007669"/>
    <property type="project" value="TreeGrafter"/>
</dbReference>
<dbReference type="AlphaFoldDB" id="A0A5S5AMQ1"/>
<dbReference type="Gene3D" id="3.90.1470.20">
    <property type="match status" value="1"/>
</dbReference>
<evidence type="ECO:0000313" key="3">
    <source>
        <dbReference type="EMBL" id="TYP52452.1"/>
    </source>
</evidence>
<dbReference type="PANTHER" id="PTHR43344">
    <property type="entry name" value="PHOSPHOSERINE PHOSPHATASE"/>
    <property type="match status" value="1"/>
</dbReference>
<dbReference type="NCBIfam" id="TIGR01489">
    <property type="entry name" value="DKMTPPase-SF"/>
    <property type="match status" value="1"/>
</dbReference>
<dbReference type="InterPro" id="IPR050582">
    <property type="entry name" value="HAD-like_SerB"/>
</dbReference>
<sequence>MKITFFIDFDGTITKKDTCVAMTQAFARGNWEEIELRWQRGEISTEECARETFKLFDASEEDLRNFLIENMEVDDYFIPFLEFCRKRGHDIYILSDGYDFNIKTILKKYGIKDIPYFSNKLIIDGRKFDIECQHSSGWCPQCGTCKAELIDKLKPRDGISVYIGDGYSDVCAAKKADVIFAKGVLLSHCRKNDIPAIAYKDFSDIVDWARSADSPVKPRQNPL</sequence>
<dbReference type="Pfam" id="PF12710">
    <property type="entry name" value="HAD"/>
    <property type="match status" value="1"/>
</dbReference>
<name>A0A5S5AMQ1_9FIRM</name>
<dbReference type="Gene3D" id="3.40.50.1000">
    <property type="entry name" value="HAD superfamily/HAD-like"/>
    <property type="match status" value="1"/>
</dbReference>
<dbReference type="InterPro" id="IPR023214">
    <property type="entry name" value="HAD_sf"/>
</dbReference>
<dbReference type="RefSeq" id="WP_148867443.1">
    <property type="nucleotide sequence ID" value="NZ_VNHO01000018.1"/>
</dbReference>
<dbReference type="SUPFAM" id="SSF56784">
    <property type="entry name" value="HAD-like"/>
    <property type="match status" value="1"/>
</dbReference>
<keyword evidence="4" id="KW-1185">Reference proteome</keyword>
<protein>
    <submittedName>
        <fullName evidence="3">HAD superfamily phosphoserine phosphatase-like hydrolase/2,3-diketo-5-methylthio-1-phosphopentane phosphatase</fullName>
    </submittedName>
</protein>
<dbReference type="EMBL" id="VNHO01000018">
    <property type="protein sequence ID" value="TYP52452.1"/>
    <property type="molecule type" value="Genomic_DNA"/>
</dbReference>
<dbReference type="GO" id="GO:0000287">
    <property type="term" value="F:magnesium ion binding"/>
    <property type="evidence" value="ECO:0007669"/>
    <property type="project" value="TreeGrafter"/>
</dbReference>
<comment type="similarity">
    <text evidence="1">Belongs to the HAD-like hydrolase superfamily. SerB family.</text>
</comment>
<dbReference type="GO" id="GO:0006564">
    <property type="term" value="P:L-serine biosynthetic process"/>
    <property type="evidence" value="ECO:0007669"/>
    <property type="project" value="TreeGrafter"/>
</dbReference>
<gene>
    <name evidence="3" type="ORF">LZ11_01719</name>
</gene>
<proteinExistence type="inferred from homology"/>
<evidence type="ECO:0000256" key="2">
    <source>
        <dbReference type="ARBA" id="ARBA00022801"/>
    </source>
</evidence>
<dbReference type="GO" id="GO:0005737">
    <property type="term" value="C:cytoplasm"/>
    <property type="evidence" value="ECO:0007669"/>
    <property type="project" value="TreeGrafter"/>
</dbReference>
<keyword evidence="2 3" id="KW-0378">Hydrolase</keyword>
<dbReference type="NCBIfam" id="TIGR01488">
    <property type="entry name" value="HAD-SF-IB"/>
    <property type="match status" value="1"/>
</dbReference>
<dbReference type="Proteomes" id="UP000322294">
    <property type="component" value="Unassembled WGS sequence"/>
</dbReference>
<dbReference type="InterPro" id="IPR036412">
    <property type="entry name" value="HAD-like_sf"/>
</dbReference>